<dbReference type="GO" id="GO:0009636">
    <property type="term" value="P:response to toxic substance"/>
    <property type="evidence" value="ECO:0007669"/>
    <property type="project" value="UniProtKB-KW"/>
</dbReference>
<dbReference type="PROSITE" id="PS01033">
    <property type="entry name" value="GLOBIN"/>
    <property type="match status" value="1"/>
</dbReference>
<keyword evidence="4" id="KW-0479">Metal-binding</keyword>
<keyword evidence="5" id="KW-0408">Iron</keyword>
<dbReference type="PANTHER" id="PTHR43396">
    <property type="entry name" value="FLAVOHEMOPROTEIN"/>
    <property type="match status" value="1"/>
</dbReference>
<evidence type="ECO:0000256" key="4">
    <source>
        <dbReference type="ARBA" id="ARBA00022723"/>
    </source>
</evidence>
<feature type="domain" description="Globin" evidence="9">
    <location>
        <begin position="2"/>
        <end position="139"/>
    </location>
</feature>
<dbReference type="Gene3D" id="1.10.490.10">
    <property type="entry name" value="Globins"/>
    <property type="match status" value="1"/>
</dbReference>
<dbReference type="EMBL" id="NKCI01000592">
    <property type="protein sequence ID" value="RSL39698.1"/>
    <property type="molecule type" value="Genomic_DNA"/>
</dbReference>
<name>A0A428NFY4_9HYPO</name>
<feature type="domain" description="FAD-binding FR-type" evidence="10">
    <location>
        <begin position="149"/>
        <end position="215"/>
    </location>
</feature>
<protein>
    <recommendedName>
        <fullName evidence="2">nitric oxide dioxygenase</fullName>
        <ecNumber evidence="2">1.14.12.17</ecNumber>
    </recommendedName>
</protein>
<dbReference type="GO" id="GO:0071949">
    <property type="term" value="F:FAD binding"/>
    <property type="evidence" value="ECO:0007669"/>
    <property type="project" value="TreeGrafter"/>
</dbReference>
<gene>
    <name evidence="11" type="ORF">CEP54_016276</name>
</gene>
<evidence type="ECO:0000313" key="12">
    <source>
        <dbReference type="Proteomes" id="UP000288168"/>
    </source>
</evidence>
<proteinExistence type="inferred from homology"/>
<dbReference type="Pfam" id="PF00042">
    <property type="entry name" value="Globin"/>
    <property type="match status" value="1"/>
</dbReference>
<dbReference type="AlphaFoldDB" id="A0A428NFY4"/>
<evidence type="ECO:0000256" key="8">
    <source>
        <dbReference type="ARBA" id="ARBA00049433"/>
    </source>
</evidence>
<keyword evidence="3" id="KW-0349">Heme</keyword>
<evidence type="ECO:0000313" key="11">
    <source>
        <dbReference type="EMBL" id="RSL39698.1"/>
    </source>
</evidence>
<dbReference type="InterPro" id="IPR009050">
    <property type="entry name" value="Globin-like_sf"/>
</dbReference>
<dbReference type="InterPro" id="IPR017927">
    <property type="entry name" value="FAD-bd_FR_type"/>
</dbReference>
<dbReference type="GO" id="GO:0019825">
    <property type="term" value="F:oxygen binding"/>
    <property type="evidence" value="ECO:0007669"/>
    <property type="project" value="InterPro"/>
</dbReference>
<comment type="catalytic activity">
    <reaction evidence="8">
        <text>2 nitric oxide + NADPH + 2 O2 = 2 nitrate + NADP(+) + H(+)</text>
        <dbReference type="Rhea" id="RHEA:19465"/>
        <dbReference type="ChEBI" id="CHEBI:15378"/>
        <dbReference type="ChEBI" id="CHEBI:15379"/>
        <dbReference type="ChEBI" id="CHEBI:16480"/>
        <dbReference type="ChEBI" id="CHEBI:17632"/>
        <dbReference type="ChEBI" id="CHEBI:57783"/>
        <dbReference type="ChEBI" id="CHEBI:58349"/>
        <dbReference type="EC" id="1.14.12.17"/>
    </reaction>
</comment>
<dbReference type="GO" id="GO:0046210">
    <property type="term" value="P:nitric oxide catabolic process"/>
    <property type="evidence" value="ECO:0007669"/>
    <property type="project" value="TreeGrafter"/>
</dbReference>
<keyword evidence="12" id="KW-1185">Reference proteome</keyword>
<keyword evidence="6" id="KW-0520">NAD</keyword>
<evidence type="ECO:0000259" key="10">
    <source>
        <dbReference type="PROSITE" id="PS51384"/>
    </source>
</evidence>
<dbReference type="OrthoDB" id="436496at2759"/>
<dbReference type="InterPro" id="IPR017938">
    <property type="entry name" value="Riboflavin_synthase-like_b-brl"/>
</dbReference>
<evidence type="ECO:0000256" key="1">
    <source>
        <dbReference type="ARBA" id="ARBA00006401"/>
    </source>
</evidence>
<evidence type="ECO:0000256" key="2">
    <source>
        <dbReference type="ARBA" id="ARBA00012229"/>
    </source>
</evidence>
<comment type="catalytic activity">
    <reaction evidence="7">
        <text>2 nitric oxide + NADH + 2 O2 = 2 nitrate + NAD(+) + H(+)</text>
        <dbReference type="Rhea" id="RHEA:19469"/>
        <dbReference type="ChEBI" id="CHEBI:15378"/>
        <dbReference type="ChEBI" id="CHEBI:15379"/>
        <dbReference type="ChEBI" id="CHEBI:16480"/>
        <dbReference type="ChEBI" id="CHEBI:17632"/>
        <dbReference type="ChEBI" id="CHEBI:57540"/>
        <dbReference type="ChEBI" id="CHEBI:57945"/>
        <dbReference type="EC" id="1.14.12.17"/>
    </reaction>
</comment>
<comment type="similarity">
    <text evidence="1">In the C-terminal section; belongs to the flavoprotein pyridine nucleotide cytochrome reductase family.</text>
</comment>
<dbReference type="SUPFAM" id="SSF63380">
    <property type="entry name" value="Riboflavin synthase domain-like"/>
    <property type="match status" value="1"/>
</dbReference>
<dbReference type="EC" id="1.14.12.17" evidence="2"/>
<dbReference type="GO" id="GO:0046872">
    <property type="term" value="F:metal ion binding"/>
    <property type="evidence" value="ECO:0007669"/>
    <property type="project" value="UniProtKB-KW"/>
</dbReference>
<dbReference type="PANTHER" id="PTHR43396:SF3">
    <property type="entry name" value="FLAVOHEMOPROTEIN"/>
    <property type="match status" value="1"/>
</dbReference>
<organism evidence="11 12">
    <name type="scientific">Fusarium duplospermum</name>
    <dbReference type="NCBI Taxonomy" id="1325734"/>
    <lineage>
        <taxon>Eukaryota</taxon>
        <taxon>Fungi</taxon>
        <taxon>Dikarya</taxon>
        <taxon>Ascomycota</taxon>
        <taxon>Pezizomycotina</taxon>
        <taxon>Sordariomycetes</taxon>
        <taxon>Hypocreomycetidae</taxon>
        <taxon>Hypocreales</taxon>
        <taxon>Nectriaceae</taxon>
        <taxon>Fusarium</taxon>
        <taxon>Fusarium solani species complex</taxon>
    </lineage>
</organism>
<sequence>MALSYQEAKLIQDTIPALTDHGERITTTLYRGMLRDHPELNNHFNPVCLASGRMPRALMAVILNYASNINNITELIPKLERMSHKHCSLRVIPENYSIVARYLIGTFAEVLGPAMTPSVIDAWTKAYWMLARMLAGRESQLYRSFGRWQVYRQFRIEKKVEEAQDVYSIYLVPVDGQPLPTFMPGQYVSVHVDLPAKGHHQSRQYSLSDAPQQDY</sequence>
<dbReference type="InterPro" id="IPR012292">
    <property type="entry name" value="Globin/Proto"/>
</dbReference>
<comment type="caution">
    <text evidence="11">The sequence shown here is derived from an EMBL/GenBank/DDBJ whole genome shotgun (WGS) entry which is preliminary data.</text>
</comment>
<reference evidence="11 12" key="1">
    <citation type="submission" date="2017-06" db="EMBL/GenBank/DDBJ databases">
        <title>Comparative genomic analysis of Ambrosia Fusariam Clade fungi.</title>
        <authorList>
            <person name="Stajich J.E."/>
            <person name="Carrillo J."/>
            <person name="Kijimoto T."/>
            <person name="Eskalen A."/>
            <person name="O'Donnell K."/>
            <person name="Kasson M."/>
        </authorList>
    </citation>
    <scope>NUCLEOTIDE SEQUENCE [LARGE SCALE GENOMIC DNA]</scope>
    <source>
        <strain evidence="11 12">NRRL62584</strain>
    </source>
</reference>
<dbReference type="SUPFAM" id="SSF46458">
    <property type="entry name" value="Globin-like"/>
    <property type="match status" value="1"/>
</dbReference>
<dbReference type="CDD" id="cd08922">
    <property type="entry name" value="FHb-globin"/>
    <property type="match status" value="1"/>
</dbReference>
<dbReference type="PROSITE" id="PS51384">
    <property type="entry name" value="FAD_FR"/>
    <property type="match status" value="1"/>
</dbReference>
<accession>A0A428NFY4</accession>
<evidence type="ECO:0000256" key="7">
    <source>
        <dbReference type="ARBA" id="ARBA00048649"/>
    </source>
</evidence>
<dbReference type="FunFam" id="1.10.490.10:FF:000003">
    <property type="entry name" value="Flavohemoprotein"/>
    <property type="match status" value="1"/>
</dbReference>
<dbReference type="Proteomes" id="UP000288168">
    <property type="component" value="Unassembled WGS sequence"/>
</dbReference>
<dbReference type="GO" id="GO:0020037">
    <property type="term" value="F:heme binding"/>
    <property type="evidence" value="ECO:0007669"/>
    <property type="project" value="InterPro"/>
</dbReference>
<evidence type="ECO:0000256" key="3">
    <source>
        <dbReference type="ARBA" id="ARBA00022617"/>
    </source>
</evidence>
<evidence type="ECO:0000259" key="9">
    <source>
        <dbReference type="PROSITE" id="PS01033"/>
    </source>
</evidence>
<dbReference type="STRING" id="1325734.A0A428NFY4"/>
<dbReference type="InterPro" id="IPR000971">
    <property type="entry name" value="Globin"/>
</dbReference>
<dbReference type="Gene3D" id="2.40.30.10">
    <property type="entry name" value="Translation factors"/>
    <property type="match status" value="1"/>
</dbReference>
<evidence type="ECO:0000256" key="6">
    <source>
        <dbReference type="ARBA" id="ARBA00023027"/>
    </source>
</evidence>
<evidence type="ECO:0000256" key="5">
    <source>
        <dbReference type="ARBA" id="ARBA00023004"/>
    </source>
</evidence>
<dbReference type="GO" id="GO:0071500">
    <property type="term" value="P:cellular response to nitrosative stress"/>
    <property type="evidence" value="ECO:0007669"/>
    <property type="project" value="TreeGrafter"/>
</dbReference>
<dbReference type="GO" id="GO:0008941">
    <property type="term" value="F:nitric oxide dioxygenase NAD(P)H activity"/>
    <property type="evidence" value="ECO:0007669"/>
    <property type="project" value="UniProtKB-EC"/>
</dbReference>